<proteinExistence type="predicted"/>
<evidence type="ECO:0000259" key="1">
    <source>
        <dbReference type="Pfam" id="PF00140"/>
    </source>
</evidence>
<comment type="caution">
    <text evidence="2">The sequence shown here is derived from an EMBL/GenBank/DDBJ whole genome shotgun (WGS) entry which is preliminary data.</text>
</comment>
<dbReference type="InterPro" id="IPR013325">
    <property type="entry name" value="RNA_pol_sigma_r2"/>
</dbReference>
<feature type="domain" description="RNA polymerase sigma-70 region 1.2" evidence="1">
    <location>
        <begin position="29"/>
        <end position="57"/>
    </location>
</feature>
<evidence type="ECO:0000313" key="2">
    <source>
        <dbReference type="EMBL" id="GAG47048.1"/>
    </source>
</evidence>
<dbReference type="InterPro" id="IPR009042">
    <property type="entry name" value="RNA_pol_sigma70_r1_2"/>
</dbReference>
<protein>
    <recommendedName>
        <fullName evidence="1">RNA polymerase sigma-70 region 1.2 domain-containing protein</fullName>
    </recommendedName>
</protein>
<dbReference type="GO" id="GO:0003677">
    <property type="term" value="F:DNA binding"/>
    <property type="evidence" value="ECO:0007669"/>
    <property type="project" value="InterPro"/>
</dbReference>
<sequence length="229" mass="25999">SLWGADEATRRAAAVVMPTDAETRKRIDDPVRMYLTQMGEIPLLTRDQEIFLAKRIELTRKQFRRKVLASDEAISSAVVILRQVESGELPFDRTMKICISENLAKTTIIKRVPENLATAEKLLTRNQNDYDRLLARRIANAERDAIRQRMHARGQKCVQLLEELSLRTSRVQGIMKKLVGIYYKQQEIIARLAEIGNSREDAGEAVALREELVGFGALVGESTDHLKAR</sequence>
<dbReference type="GO" id="GO:0006352">
    <property type="term" value="P:DNA-templated transcription initiation"/>
    <property type="evidence" value="ECO:0007669"/>
    <property type="project" value="InterPro"/>
</dbReference>
<dbReference type="GO" id="GO:0016987">
    <property type="term" value="F:sigma factor activity"/>
    <property type="evidence" value="ECO:0007669"/>
    <property type="project" value="InterPro"/>
</dbReference>
<dbReference type="AlphaFoldDB" id="X0YEE5"/>
<feature type="non-terminal residue" evidence="2">
    <location>
        <position position="229"/>
    </location>
</feature>
<reference evidence="2" key="1">
    <citation type="journal article" date="2014" name="Front. Microbiol.">
        <title>High frequency of phylogenetically diverse reductive dehalogenase-homologous genes in deep subseafloor sedimentary metagenomes.</title>
        <authorList>
            <person name="Kawai M."/>
            <person name="Futagami T."/>
            <person name="Toyoda A."/>
            <person name="Takaki Y."/>
            <person name="Nishi S."/>
            <person name="Hori S."/>
            <person name="Arai W."/>
            <person name="Tsubouchi T."/>
            <person name="Morono Y."/>
            <person name="Uchiyama I."/>
            <person name="Ito T."/>
            <person name="Fujiyama A."/>
            <person name="Inagaki F."/>
            <person name="Takami H."/>
        </authorList>
    </citation>
    <scope>NUCLEOTIDE SEQUENCE</scope>
    <source>
        <strain evidence="2">Expedition CK06-06</strain>
    </source>
</reference>
<accession>X0YEE5</accession>
<dbReference type="SUPFAM" id="SSF88946">
    <property type="entry name" value="Sigma2 domain of RNA polymerase sigma factors"/>
    <property type="match status" value="1"/>
</dbReference>
<feature type="non-terminal residue" evidence="2">
    <location>
        <position position="1"/>
    </location>
</feature>
<name>X0YEE5_9ZZZZ</name>
<dbReference type="Gene3D" id="1.10.601.10">
    <property type="entry name" value="RNA Polymerase Primary Sigma Factor"/>
    <property type="match status" value="1"/>
</dbReference>
<organism evidence="2">
    <name type="scientific">marine sediment metagenome</name>
    <dbReference type="NCBI Taxonomy" id="412755"/>
    <lineage>
        <taxon>unclassified sequences</taxon>
        <taxon>metagenomes</taxon>
        <taxon>ecological metagenomes</taxon>
    </lineage>
</organism>
<dbReference type="EMBL" id="BARS01052925">
    <property type="protein sequence ID" value="GAG47048.1"/>
    <property type="molecule type" value="Genomic_DNA"/>
</dbReference>
<dbReference type="Pfam" id="PF00140">
    <property type="entry name" value="Sigma70_r1_2"/>
    <property type="match status" value="1"/>
</dbReference>
<gene>
    <name evidence="2" type="ORF">S01H1_78621</name>
</gene>